<dbReference type="InterPro" id="IPR008928">
    <property type="entry name" value="6-hairpin_glycosidase_sf"/>
</dbReference>
<dbReference type="InterPro" id="IPR053169">
    <property type="entry name" value="MUG_Protein"/>
</dbReference>
<dbReference type="Gene3D" id="1.50.10.20">
    <property type="match status" value="1"/>
</dbReference>
<keyword evidence="2" id="KW-0378">Hydrolase</keyword>
<feature type="signal peptide" evidence="1">
    <location>
        <begin position="1"/>
        <end position="18"/>
    </location>
</feature>
<comment type="caution">
    <text evidence="2">The sequence shown here is derived from an EMBL/GenBank/DDBJ whole genome shotgun (WGS) entry which is preliminary data.</text>
</comment>
<feature type="chain" id="PRO_5047063863" evidence="1">
    <location>
        <begin position="19"/>
        <end position="363"/>
    </location>
</feature>
<accession>A0ABU9B1S4</accession>
<sequence>MIRTIRIPCIAATSFALAGGHLQAFTTADSDAIFEAHTKTFYRVENGKGWHLKKSDGDNRADFWMQAEMLEMVLDVYARTQSKKQLAMFDELLKGFIAKHGETWERNDFNDDIMWMVIACTRGYLITKNPEYLSVAKANFDLCYKRAISDDLGGGLWWKTDNKSKNACVNGPGAIAAFLLGQATKNHAYTTKAKELFLWERKTLFDEKTGKVSDNIQKSGKVGAFALTYNQGTFVGAANLLGYNSDAQLAAAFTMNSMCKDGYLPASGEAGDGGGFNGIGVRWIARYMRDQKQQATFEPWLQKNAEAAWQARRVDDNLSWCAWPKPTPEGTRHAWGCSSAVVILQAVRPTEPVKQEGAVRKAP</sequence>
<keyword evidence="1" id="KW-0732">Signal</keyword>
<dbReference type="Pfam" id="PF03663">
    <property type="entry name" value="Glyco_hydro_76"/>
    <property type="match status" value="1"/>
</dbReference>
<evidence type="ECO:0000256" key="1">
    <source>
        <dbReference type="SAM" id="SignalP"/>
    </source>
</evidence>
<dbReference type="GO" id="GO:0016787">
    <property type="term" value="F:hydrolase activity"/>
    <property type="evidence" value="ECO:0007669"/>
    <property type="project" value="UniProtKB-KW"/>
</dbReference>
<reference evidence="2 3" key="1">
    <citation type="submission" date="2024-04" db="EMBL/GenBank/DDBJ databases">
        <title>Luteolibacter sp. isolated from soil.</title>
        <authorList>
            <person name="An J."/>
        </authorList>
    </citation>
    <scope>NUCLEOTIDE SEQUENCE [LARGE SCALE GENOMIC DNA]</scope>
    <source>
        <strain evidence="2 3">Y139</strain>
    </source>
</reference>
<name>A0ABU9B1S4_9BACT</name>
<dbReference type="EMBL" id="JBBUKT010000015">
    <property type="protein sequence ID" value="MEK7953981.1"/>
    <property type="molecule type" value="Genomic_DNA"/>
</dbReference>
<organism evidence="2 3">
    <name type="scientific">Luteolibacter soli</name>
    <dbReference type="NCBI Taxonomy" id="3135280"/>
    <lineage>
        <taxon>Bacteria</taxon>
        <taxon>Pseudomonadati</taxon>
        <taxon>Verrucomicrobiota</taxon>
        <taxon>Verrucomicrobiia</taxon>
        <taxon>Verrucomicrobiales</taxon>
        <taxon>Verrucomicrobiaceae</taxon>
        <taxon>Luteolibacter</taxon>
    </lineage>
</organism>
<dbReference type="SUPFAM" id="SSF48208">
    <property type="entry name" value="Six-hairpin glycosidases"/>
    <property type="match status" value="1"/>
</dbReference>
<evidence type="ECO:0000313" key="2">
    <source>
        <dbReference type="EMBL" id="MEK7953981.1"/>
    </source>
</evidence>
<dbReference type="Proteomes" id="UP001371305">
    <property type="component" value="Unassembled WGS sequence"/>
</dbReference>
<gene>
    <name evidence="2" type="ORF">WKV53_25925</name>
</gene>
<dbReference type="InterPro" id="IPR005198">
    <property type="entry name" value="Glyco_hydro_76"/>
</dbReference>
<dbReference type="RefSeq" id="WP_341407749.1">
    <property type="nucleotide sequence ID" value="NZ_JBBUKT010000015.1"/>
</dbReference>
<dbReference type="PANTHER" id="PTHR47791">
    <property type="entry name" value="MEIOTICALLY UP-REGULATED GENE 191 PROTEIN"/>
    <property type="match status" value="1"/>
</dbReference>
<dbReference type="PANTHER" id="PTHR47791:SF3">
    <property type="entry name" value="MEIOTICALLY UP-REGULATED GENE 191 PROTEIN"/>
    <property type="match status" value="1"/>
</dbReference>
<keyword evidence="3" id="KW-1185">Reference proteome</keyword>
<evidence type="ECO:0000313" key="3">
    <source>
        <dbReference type="Proteomes" id="UP001371305"/>
    </source>
</evidence>
<protein>
    <submittedName>
        <fullName evidence="2">Glycoside hydrolase family 76 protein</fullName>
    </submittedName>
</protein>
<proteinExistence type="predicted"/>